<sequence>MIEQWKPVPAYEDKYEASNLGVVRNIKTKHVLKPYTRGDDKHLMVNLSINGLSNTVRVHRIVATLFVPNYKFNHVVHHIDNDPTNNRYDNLMWVTQQQNVQFQQRTKKIHVIKDDEIIMTFAGRPEFINKVGYTFDRCKRLMTLKDGEYYLTYTMYQRLINGDIPMADGDKNKQSLGGKAKIGRGKVQQWVKSLSDSEHNELINDMNTLKGKEFQDKYNRRKDIIKRVLQSA</sequence>
<organism evidence="3 4">
    <name type="scientific">Periweissella fabalis</name>
    <dbReference type="NCBI Taxonomy" id="1070421"/>
    <lineage>
        <taxon>Bacteria</taxon>
        <taxon>Bacillati</taxon>
        <taxon>Bacillota</taxon>
        <taxon>Bacilli</taxon>
        <taxon>Lactobacillales</taxon>
        <taxon>Lactobacillaceae</taxon>
        <taxon>Periweissella</taxon>
    </lineage>
</organism>
<evidence type="ECO:0000259" key="2">
    <source>
        <dbReference type="Pfam" id="PF13392"/>
    </source>
</evidence>
<dbReference type="Pfam" id="PF13392">
    <property type="entry name" value="HNH_3"/>
    <property type="match status" value="1"/>
</dbReference>
<gene>
    <name evidence="3" type="ORF">HF964_09065</name>
</gene>
<feature type="domain" description="NUMOD4" evidence="1">
    <location>
        <begin position="3"/>
        <end position="35"/>
    </location>
</feature>
<evidence type="ECO:0000313" key="4">
    <source>
        <dbReference type="Proteomes" id="UP000549765"/>
    </source>
</evidence>
<keyword evidence="4" id="KW-1185">Reference proteome</keyword>
<dbReference type="Gene3D" id="3.90.75.20">
    <property type="match status" value="1"/>
</dbReference>
<dbReference type="EMBL" id="JAAXPN010000012">
    <property type="protein sequence ID" value="NKZ24936.1"/>
    <property type="molecule type" value="Genomic_DNA"/>
</dbReference>
<dbReference type="Pfam" id="PF07463">
    <property type="entry name" value="NUMOD4"/>
    <property type="match status" value="1"/>
</dbReference>
<proteinExistence type="predicted"/>
<evidence type="ECO:0008006" key="5">
    <source>
        <dbReference type="Google" id="ProtNLM"/>
    </source>
</evidence>
<dbReference type="SUPFAM" id="SSF54060">
    <property type="entry name" value="His-Me finger endonucleases"/>
    <property type="match status" value="1"/>
</dbReference>
<dbReference type="Proteomes" id="UP000549765">
    <property type="component" value="Unassembled WGS sequence"/>
</dbReference>
<comment type="caution">
    <text evidence="3">The sequence shown here is derived from an EMBL/GenBank/DDBJ whole genome shotgun (WGS) entry which is preliminary data.</text>
</comment>
<accession>A0A7X6S462</accession>
<evidence type="ECO:0000313" key="3">
    <source>
        <dbReference type="EMBL" id="NKZ24936.1"/>
    </source>
</evidence>
<protein>
    <recommendedName>
        <fullName evidence="5">HNH homing endonuclease</fullName>
    </recommendedName>
</protein>
<dbReference type="AlphaFoldDB" id="A0A7X6S462"/>
<dbReference type="InterPro" id="IPR010902">
    <property type="entry name" value="NUMOD4"/>
</dbReference>
<reference evidence="3 4" key="1">
    <citation type="submission" date="2020-04" db="EMBL/GenBank/DDBJ databases">
        <title>MicrobeNet Type strains.</title>
        <authorList>
            <person name="Nicholson A.C."/>
        </authorList>
    </citation>
    <scope>NUCLEOTIDE SEQUENCE [LARGE SCALE GENOMIC DNA]</scope>
    <source>
        <strain evidence="3 4">CCUG 61472</strain>
    </source>
</reference>
<dbReference type="RefSeq" id="WP_168722731.1">
    <property type="nucleotide sequence ID" value="NZ_JAAXPN010000012.1"/>
</dbReference>
<dbReference type="InterPro" id="IPR003615">
    <property type="entry name" value="HNH_nuc"/>
</dbReference>
<dbReference type="InterPro" id="IPR044925">
    <property type="entry name" value="His-Me_finger_sf"/>
</dbReference>
<name>A0A7X6S462_9LACO</name>
<evidence type="ECO:0000259" key="1">
    <source>
        <dbReference type="Pfam" id="PF07463"/>
    </source>
</evidence>
<feature type="domain" description="HNH nuclease" evidence="2">
    <location>
        <begin position="57"/>
        <end position="100"/>
    </location>
</feature>
<dbReference type="GO" id="GO:0016788">
    <property type="term" value="F:hydrolase activity, acting on ester bonds"/>
    <property type="evidence" value="ECO:0007669"/>
    <property type="project" value="InterPro"/>
</dbReference>